<keyword evidence="1" id="KW-0472">Membrane</keyword>
<keyword evidence="3" id="KW-1185">Reference proteome</keyword>
<feature type="transmembrane region" description="Helical" evidence="1">
    <location>
        <begin position="6"/>
        <end position="31"/>
    </location>
</feature>
<organism evidence="2 3">
    <name type="scientific">Leptidea sinapis</name>
    <dbReference type="NCBI Taxonomy" id="189913"/>
    <lineage>
        <taxon>Eukaryota</taxon>
        <taxon>Metazoa</taxon>
        <taxon>Ecdysozoa</taxon>
        <taxon>Arthropoda</taxon>
        <taxon>Hexapoda</taxon>
        <taxon>Insecta</taxon>
        <taxon>Pterygota</taxon>
        <taxon>Neoptera</taxon>
        <taxon>Endopterygota</taxon>
        <taxon>Lepidoptera</taxon>
        <taxon>Glossata</taxon>
        <taxon>Ditrysia</taxon>
        <taxon>Papilionoidea</taxon>
        <taxon>Pieridae</taxon>
        <taxon>Dismorphiinae</taxon>
        <taxon>Leptidea</taxon>
    </lineage>
</organism>
<protein>
    <submittedName>
        <fullName evidence="2">Uncharacterized protein</fullName>
    </submittedName>
</protein>
<keyword evidence="1" id="KW-0812">Transmembrane</keyword>
<dbReference type="EMBL" id="FZQP02006555">
    <property type="protein sequence ID" value="VVD03065.1"/>
    <property type="molecule type" value="Genomic_DNA"/>
</dbReference>
<name>A0A5E4QZE8_9NEOP</name>
<keyword evidence="1" id="KW-1133">Transmembrane helix</keyword>
<evidence type="ECO:0000313" key="2">
    <source>
        <dbReference type="EMBL" id="VVD03065.1"/>
    </source>
</evidence>
<accession>A0A5E4QZE8</accession>
<sequence length="95" mass="11343">MTACQFVFDITCVLCILFVLIKVIALTNFTVPPFQFLYYRLSWNKNSFSIDLARGKNLSLWRLQWRFHYFARSCRLRNVIQRHLVADPTTTLEHD</sequence>
<gene>
    <name evidence="2" type="ORF">LSINAPIS_LOCUS13136</name>
</gene>
<evidence type="ECO:0000313" key="3">
    <source>
        <dbReference type="Proteomes" id="UP000324832"/>
    </source>
</evidence>
<dbReference type="AlphaFoldDB" id="A0A5E4QZE8"/>
<proteinExistence type="predicted"/>
<dbReference type="Proteomes" id="UP000324832">
    <property type="component" value="Unassembled WGS sequence"/>
</dbReference>
<evidence type="ECO:0000256" key="1">
    <source>
        <dbReference type="SAM" id="Phobius"/>
    </source>
</evidence>
<reference evidence="2 3" key="1">
    <citation type="submission" date="2017-07" db="EMBL/GenBank/DDBJ databases">
        <authorList>
            <person name="Talla V."/>
            <person name="Backstrom N."/>
        </authorList>
    </citation>
    <scope>NUCLEOTIDE SEQUENCE [LARGE SCALE GENOMIC DNA]</scope>
</reference>